<feature type="domain" description="YCII-related" evidence="2">
    <location>
        <begin position="4"/>
        <end position="113"/>
    </location>
</feature>
<comment type="caution">
    <text evidence="3">The sequence shown here is derived from an EMBL/GenBank/DDBJ whole genome shotgun (WGS) entry which is preliminary data.</text>
</comment>
<evidence type="ECO:0000259" key="2">
    <source>
        <dbReference type="Pfam" id="PF03795"/>
    </source>
</evidence>
<dbReference type="PANTHER" id="PTHR35174">
    <property type="entry name" value="BLL7171 PROTEIN-RELATED"/>
    <property type="match status" value="1"/>
</dbReference>
<evidence type="ECO:0000256" key="1">
    <source>
        <dbReference type="ARBA" id="ARBA00007689"/>
    </source>
</evidence>
<dbReference type="Proteomes" id="UP000320048">
    <property type="component" value="Unassembled WGS sequence"/>
</dbReference>
<accession>A0A537JE07</accession>
<organism evidence="3 4">
    <name type="scientific">Candidatus Segetimicrobium genomatis</name>
    <dbReference type="NCBI Taxonomy" id="2569760"/>
    <lineage>
        <taxon>Bacteria</taxon>
        <taxon>Bacillati</taxon>
        <taxon>Candidatus Sysuimicrobiota</taxon>
        <taxon>Candidatus Sysuimicrobiia</taxon>
        <taxon>Candidatus Sysuimicrobiales</taxon>
        <taxon>Candidatus Segetimicrobiaceae</taxon>
        <taxon>Candidatus Segetimicrobium</taxon>
    </lineage>
</organism>
<reference evidence="3 4" key="1">
    <citation type="journal article" date="2019" name="Nat. Microbiol.">
        <title>Mediterranean grassland soil C-N compound turnover is dependent on rainfall and depth, and is mediated by genomically divergent microorganisms.</title>
        <authorList>
            <person name="Diamond S."/>
            <person name="Andeer P.F."/>
            <person name="Li Z."/>
            <person name="Crits-Christoph A."/>
            <person name="Burstein D."/>
            <person name="Anantharaman K."/>
            <person name="Lane K.R."/>
            <person name="Thomas B.C."/>
            <person name="Pan C."/>
            <person name="Northen T.R."/>
            <person name="Banfield J.F."/>
        </authorList>
    </citation>
    <scope>NUCLEOTIDE SEQUENCE [LARGE SCALE GENOMIC DNA]</scope>
    <source>
        <strain evidence="3">NP_7</strain>
    </source>
</reference>
<evidence type="ECO:0000313" key="3">
    <source>
        <dbReference type="EMBL" id="TMI81720.1"/>
    </source>
</evidence>
<sequence>MANFMYLFRHNQTALRSMSPEQMQQLTKKWMGWTDTLKKNGHFKQAGERLDEAGKVVRGKSKIITDGPFVEAKDSIGGYMLVEAKDLAQAVELAKGCPILEGDGSVEIRPIVSM</sequence>
<dbReference type="InterPro" id="IPR011008">
    <property type="entry name" value="Dimeric_a/b-barrel"/>
</dbReference>
<gene>
    <name evidence="3" type="ORF">E6H04_06110</name>
</gene>
<proteinExistence type="inferred from homology"/>
<dbReference type="Pfam" id="PF03795">
    <property type="entry name" value="YCII"/>
    <property type="match status" value="1"/>
</dbReference>
<protein>
    <submittedName>
        <fullName evidence="3">Transcription initiation protein</fullName>
    </submittedName>
</protein>
<name>A0A537JE07_9BACT</name>
<dbReference type="InterPro" id="IPR005545">
    <property type="entry name" value="YCII"/>
</dbReference>
<dbReference type="EMBL" id="VBAO01000159">
    <property type="protein sequence ID" value="TMI81720.1"/>
    <property type="molecule type" value="Genomic_DNA"/>
</dbReference>
<dbReference type="Gene3D" id="3.30.70.1060">
    <property type="entry name" value="Dimeric alpha+beta barrel"/>
    <property type="match status" value="1"/>
</dbReference>
<comment type="similarity">
    <text evidence="1">Belongs to the YciI family.</text>
</comment>
<dbReference type="AlphaFoldDB" id="A0A537JE07"/>
<evidence type="ECO:0000313" key="4">
    <source>
        <dbReference type="Proteomes" id="UP000320048"/>
    </source>
</evidence>
<dbReference type="SUPFAM" id="SSF54909">
    <property type="entry name" value="Dimeric alpha+beta barrel"/>
    <property type="match status" value="1"/>
</dbReference>